<evidence type="ECO:0000256" key="1">
    <source>
        <dbReference type="ARBA" id="ARBA00004196"/>
    </source>
</evidence>
<protein>
    <submittedName>
        <fullName evidence="7">Peroxiredoxin</fullName>
    </submittedName>
</protein>
<dbReference type="PROSITE" id="PS51352">
    <property type="entry name" value="THIOREDOXIN_2"/>
    <property type="match status" value="1"/>
</dbReference>
<keyword evidence="2" id="KW-0201">Cytochrome c-type biogenesis</keyword>
<evidence type="ECO:0000256" key="3">
    <source>
        <dbReference type="ARBA" id="ARBA00023157"/>
    </source>
</evidence>
<proteinExistence type="predicted"/>
<dbReference type="RefSeq" id="WP_089896359.1">
    <property type="nucleotide sequence ID" value="NZ_FOJG01000001.1"/>
</dbReference>
<evidence type="ECO:0000313" key="8">
    <source>
        <dbReference type="Proteomes" id="UP000199310"/>
    </source>
</evidence>
<sequence length="392" mass="43701">MQVKMKIALLALLPAALSFHQGANAQSKAFRVRGTVPDILNGHMIYLLRESGKKRIPSVVDSALVTKGTFVINGTTDAPFTATLSAPLRPAGAPAIPGYRKLFINTGDQVVLEQPKVLQARNTLEGARIKGSDYTRQLDELTAYLLPAETGMDSMRKAYSENLRQHGRDTTGSYQYNRKFEEMMVLKASLQQSFLQQHPDYYISLYMFRDLLGGRVKDTDAAATAFAKMRPALQKSALGKEVQELITNSAKFGIDKTAPDFAAQTPEGKTLKLSDLRGRYVLLDFWASWCGPCRAENPNVLKAYQRFKDKNFDVLGVSLDREGDRQKWVDAIAKDGLTWHHVSDLKFWGSDIAKQYMITSIPQNFLLDPQGKIIAVNLRGEALQVALDKLLK</sequence>
<dbReference type="STRING" id="29529.SAMN04488122_3207"/>
<evidence type="ECO:0000256" key="4">
    <source>
        <dbReference type="ARBA" id="ARBA00023284"/>
    </source>
</evidence>
<dbReference type="InterPro" id="IPR036249">
    <property type="entry name" value="Thioredoxin-like_sf"/>
</dbReference>
<name>A0A1I0RQ16_9BACT</name>
<dbReference type="PANTHER" id="PTHR42852">
    <property type="entry name" value="THIOL:DISULFIDE INTERCHANGE PROTEIN DSBE"/>
    <property type="match status" value="1"/>
</dbReference>
<dbReference type="OrthoDB" id="1069091at2"/>
<dbReference type="Pfam" id="PF00578">
    <property type="entry name" value="AhpC-TSA"/>
    <property type="match status" value="1"/>
</dbReference>
<dbReference type="EMBL" id="FOJG01000001">
    <property type="protein sequence ID" value="SEW43349.1"/>
    <property type="molecule type" value="Genomic_DNA"/>
</dbReference>
<dbReference type="PANTHER" id="PTHR42852:SF6">
    <property type="entry name" value="THIOL:DISULFIDE INTERCHANGE PROTEIN DSBE"/>
    <property type="match status" value="1"/>
</dbReference>
<dbReference type="Gene3D" id="3.40.30.10">
    <property type="entry name" value="Glutaredoxin"/>
    <property type="match status" value="1"/>
</dbReference>
<dbReference type="InterPro" id="IPR050553">
    <property type="entry name" value="Thioredoxin_ResA/DsbE_sf"/>
</dbReference>
<dbReference type="InterPro" id="IPR017937">
    <property type="entry name" value="Thioredoxin_CS"/>
</dbReference>
<evidence type="ECO:0000256" key="5">
    <source>
        <dbReference type="SAM" id="SignalP"/>
    </source>
</evidence>
<feature type="chain" id="PRO_5011463714" evidence="5">
    <location>
        <begin position="26"/>
        <end position="392"/>
    </location>
</feature>
<dbReference type="GO" id="GO:0016491">
    <property type="term" value="F:oxidoreductase activity"/>
    <property type="evidence" value="ECO:0007669"/>
    <property type="project" value="InterPro"/>
</dbReference>
<accession>A0A1I0RQ16</accession>
<evidence type="ECO:0000256" key="2">
    <source>
        <dbReference type="ARBA" id="ARBA00022748"/>
    </source>
</evidence>
<dbReference type="InterPro" id="IPR000866">
    <property type="entry name" value="AhpC/TSA"/>
</dbReference>
<keyword evidence="4" id="KW-0676">Redox-active center</keyword>
<dbReference type="PROSITE" id="PS00194">
    <property type="entry name" value="THIOREDOXIN_1"/>
    <property type="match status" value="1"/>
</dbReference>
<keyword evidence="5" id="KW-0732">Signal</keyword>
<organism evidence="7 8">
    <name type="scientific">Chitinophaga arvensicola</name>
    <dbReference type="NCBI Taxonomy" id="29529"/>
    <lineage>
        <taxon>Bacteria</taxon>
        <taxon>Pseudomonadati</taxon>
        <taxon>Bacteroidota</taxon>
        <taxon>Chitinophagia</taxon>
        <taxon>Chitinophagales</taxon>
        <taxon>Chitinophagaceae</taxon>
        <taxon>Chitinophaga</taxon>
    </lineage>
</organism>
<evidence type="ECO:0000259" key="6">
    <source>
        <dbReference type="PROSITE" id="PS51352"/>
    </source>
</evidence>
<feature type="domain" description="Thioredoxin" evidence="6">
    <location>
        <begin position="252"/>
        <end position="392"/>
    </location>
</feature>
<feature type="signal peptide" evidence="5">
    <location>
        <begin position="1"/>
        <end position="25"/>
    </location>
</feature>
<comment type="subcellular location">
    <subcellularLocation>
        <location evidence="1">Cell envelope</location>
    </subcellularLocation>
</comment>
<dbReference type="CDD" id="cd02966">
    <property type="entry name" value="TlpA_like_family"/>
    <property type="match status" value="1"/>
</dbReference>
<reference evidence="8" key="1">
    <citation type="submission" date="2016-10" db="EMBL/GenBank/DDBJ databases">
        <authorList>
            <person name="Varghese N."/>
            <person name="Submissions S."/>
        </authorList>
    </citation>
    <scope>NUCLEOTIDE SEQUENCE [LARGE SCALE GENOMIC DNA]</scope>
    <source>
        <strain evidence="8">DSM 3695</strain>
    </source>
</reference>
<gene>
    <name evidence="7" type="ORF">SAMN04488122_3207</name>
</gene>
<dbReference type="SUPFAM" id="SSF52833">
    <property type="entry name" value="Thioredoxin-like"/>
    <property type="match status" value="1"/>
</dbReference>
<dbReference type="AlphaFoldDB" id="A0A1I0RQ16"/>
<dbReference type="GO" id="GO:0030313">
    <property type="term" value="C:cell envelope"/>
    <property type="evidence" value="ECO:0007669"/>
    <property type="project" value="UniProtKB-SubCell"/>
</dbReference>
<keyword evidence="3" id="KW-1015">Disulfide bond</keyword>
<evidence type="ECO:0000313" key="7">
    <source>
        <dbReference type="EMBL" id="SEW43349.1"/>
    </source>
</evidence>
<dbReference type="Proteomes" id="UP000199310">
    <property type="component" value="Unassembled WGS sequence"/>
</dbReference>
<dbReference type="GO" id="GO:0017004">
    <property type="term" value="P:cytochrome complex assembly"/>
    <property type="evidence" value="ECO:0007669"/>
    <property type="project" value="UniProtKB-KW"/>
</dbReference>
<keyword evidence="8" id="KW-1185">Reference proteome</keyword>
<dbReference type="InterPro" id="IPR013766">
    <property type="entry name" value="Thioredoxin_domain"/>
</dbReference>
<dbReference type="GO" id="GO:0016209">
    <property type="term" value="F:antioxidant activity"/>
    <property type="evidence" value="ECO:0007669"/>
    <property type="project" value="InterPro"/>
</dbReference>